<feature type="non-terminal residue" evidence="1">
    <location>
        <position position="1"/>
    </location>
</feature>
<dbReference type="EMBL" id="HACG01011796">
    <property type="protein sequence ID" value="CEK58661.1"/>
    <property type="molecule type" value="Transcribed_RNA"/>
</dbReference>
<protein>
    <recommendedName>
        <fullName evidence="2">HD domain-containing protein</fullName>
    </recommendedName>
</protein>
<sequence length="238" mass="28291">VQQNKVRSYRGFSFRFASFTQTMSDLITMFGQWDTLTKSLGTTEKVRDDWWNIIVRRYSEEWRFYHTLTHIEQLLQLYNQWKERIAELENVLLAIFFHDIVYDPMASDNEMRSIEVFKKFALDANLTQNVMARISNMIEATISHSAENRQTDLDLCLFLDFDLAILGQDVDVYKQYTENIRREYIHYDDAAYRDGRIKVLTSLLNSSSLYATEELQEEYEKQARRNILEEIASLQSQN</sequence>
<dbReference type="AlphaFoldDB" id="A0A0B6YSA8"/>
<dbReference type="Gene3D" id="1.10.3210.10">
    <property type="entry name" value="Hypothetical protein af1432"/>
    <property type="match status" value="1"/>
</dbReference>
<dbReference type="PANTHER" id="PTHR21174">
    <property type="match status" value="1"/>
</dbReference>
<proteinExistence type="predicted"/>
<organism evidence="1">
    <name type="scientific">Arion vulgaris</name>
    <dbReference type="NCBI Taxonomy" id="1028688"/>
    <lineage>
        <taxon>Eukaryota</taxon>
        <taxon>Metazoa</taxon>
        <taxon>Spiralia</taxon>
        <taxon>Lophotrochozoa</taxon>
        <taxon>Mollusca</taxon>
        <taxon>Gastropoda</taxon>
        <taxon>Heterobranchia</taxon>
        <taxon>Euthyneura</taxon>
        <taxon>Panpulmonata</taxon>
        <taxon>Eupulmonata</taxon>
        <taxon>Stylommatophora</taxon>
        <taxon>Helicina</taxon>
        <taxon>Arionoidea</taxon>
        <taxon>Arionidae</taxon>
        <taxon>Arion</taxon>
    </lineage>
</organism>
<accession>A0A0B6YSA8</accession>
<dbReference type="PANTHER" id="PTHR21174:SF0">
    <property type="entry name" value="HD PHOSPHOHYDROLASE FAMILY PROTEIN-RELATED"/>
    <property type="match status" value="1"/>
</dbReference>
<dbReference type="InterPro" id="IPR009218">
    <property type="entry name" value="HD_phosphohydro"/>
</dbReference>
<dbReference type="SUPFAM" id="SSF109604">
    <property type="entry name" value="HD-domain/PDEase-like"/>
    <property type="match status" value="1"/>
</dbReference>
<dbReference type="PIRSF" id="PIRSF035170">
    <property type="entry name" value="HD_phosphohydro"/>
    <property type="match status" value="1"/>
</dbReference>
<evidence type="ECO:0008006" key="2">
    <source>
        <dbReference type="Google" id="ProtNLM"/>
    </source>
</evidence>
<name>A0A0B6YSA8_9EUPU</name>
<evidence type="ECO:0000313" key="1">
    <source>
        <dbReference type="EMBL" id="CEK58661.1"/>
    </source>
</evidence>
<gene>
    <name evidence="1" type="primary">ORF33808</name>
</gene>
<reference evidence="1" key="1">
    <citation type="submission" date="2014-12" db="EMBL/GenBank/DDBJ databases">
        <title>Insight into the proteome of Arion vulgaris.</title>
        <authorList>
            <person name="Aradska J."/>
            <person name="Bulat T."/>
            <person name="Smidak R."/>
            <person name="Sarate P."/>
            <person name="Gangsoo J."/>
            <person name="Sialana F."/>
            <person name="Bilban M."/>
            <person name="Lubec G."/>
        </authorList>
    </citation>
    <scope>NUCLEOTIDE SEQUENCE</scope>
    <source>
        <tissue evidence="1">Skin</tissue>
    </source>
</reference>